<evidence type="ECO:0000256" key="2">
    <source>
        <dbReference type="SAM" id="Phobius"/>
    </source>
</evidence>
<feature type="region of interest" description="Disordered" evidence="1">
    <location>
        <begin position="1015"/>
        <end position="1045"/>
    </location>
</feature>
<dbReference type="RefSeq" id="WP_380928543.1">
    <property type="nucleotide sequence ID" value="NZ_JBHUGS010000002.1"/>
</dbReference>
<keyword evidence="2" id="KW-0472">Membrane</keyword>
<gene>
    <name evidence="3" type="ORF">ACFSGX_06705</name>
</gene>
<protein>
    <submittedName>
        <fullName evidence="3">YdbH domain-containing protein</fullName>
    </submittedName>
</protein>
<evidence type="ECO:0000313" key="4">
    <source>
        <dbReference type="Proteomes" id="UP001597400"/>
    </source>
</evidence>
<keyword evidence="2" id="KW-1133">Transmembrane helix</keyword>
<accession>A0ABW4TXE8</accession>
<reference evidence="4" key="1">
    <citation type="journal article" date="2019" name="Int. J. Syst. Evol. Microbiol.">
        <title>The Global Catalogue of Microorganisms (GCM) 10K type strain sequencing project: providing services to taxonomists for standard genome sequencing and annotation.</title>
        <authorList>
            <consortium name="The Broad Institute Genomics Platform"/>
            <consortium name="The Broad Institute Genome Sequencing Center for Infectious Disease"/>
            <person name="Wu L."/>
            <person name="Ma J."/>
        </authorList>
    </citation>
    <scope>NUCLEOTIDE SEQUENCE [LARGE SCALE GENOMIC DNA]</scope>
    <source>
        <strain evidence="4">CGMCC 1.12702</strain>
    </source>
</reference>
<evidence type="ECO:0000256" key="1">
    <source>
        <dbReference type="SAM" id="MobiDB-lite"/>
    </source>
</evidence>
<feature type="transmembrane region" description="Helical" evidence="2">
    <location>
        <begin position="12"/>
        <end position="31"/>
    </location>
</feature>
<dbReference type="EMBL" id="JBHUGS010000002">
    <property type="protein sequence ID" value="MFD1950454.1"/>
    <property type="molecule type" value="Genomic_DNA"/>
</dbReference>
<keyword evidence="4" id="KW-1185">Reference proteome</keyword>
<evidence type="ECO:0000313" key="3">
    <source>
        <dbReference type="EMBL" id="MFD1950454.1"/>
    </source>
</evidence>
<name>A0ABW4TXE8_9SPHN</name>
<dbReference type="Pfam" id="PF11739">
    <property type="entry name" value="YdbH-like"/>
    <property type="match status" value="1"/>
</dbReference>
<comment type="caution">
    <text evidence="3">The sequence shown here is derived from an EMBL/GenBank/DDBJ whole genome shotgun (WGS) entry which is preliminary data.</text>
</comment>
<sequence length="1045" mass="107109">MDAVPARRRSRVRIAVAAASGVATLAVVGLWTQRSEVATHYIDAELARRGVRATYDITRFGVGSQRLENVVIGDPARPDLTATRADVTIGYGWSGAYLAAVSASGVRLRGKLVDGRVTLGEVDRLLPAPTGAPFSLPDLRVALSDASLRLETAGGVVGLAVDGSGRLSDGFSGRMAVAAPDLRFGGCRMRGGRGTVDLAIAERRPLLDGPVAADAVTCGDRLALTRPAATIDLALSAALDRWTGGAFVDVAGVRSGANRVARLKGKAGFDGTAAGTQGTIAVSAQDGVTTGLTARRIRFDGKYRTGLALQLTGDAKMTGAAVDGATRGAIVSAGRSAGGTPLAPVVAAMSAAAARAVSAFQASGAVDFAQGRQGAQLRIGELAATSDSGARLTIADGTGLTVDTVRGGTRIDGRLALAGGGLPTVDSTLRQAGIDAPITGSMRIAPYRVAGAALSLTPVRFSVAPGATRFNTVATLDGPVASGTMSGLVMPVAGRLGRGGSFVVNSGCVPVTFDRLVLSGLSVGRTRLTACPAGMGMLFRGANGRIGGGGRVAQPVLVGTLGGSPVRIGAAALAFDIAGPDFVADGVSVGLGPVDDRTLRIDAERMAGNFVTGGVGGRFAGLSGQIMAVPLRLSDAVGDWRLIGGALAMDGDTVTVSDTLADPRFKPLVSPDFKLTLADNRVVAGGRLQTPAAGVAVTDVAIRHDLNTGAGTARLAVPGITFGPTLQPEQLTRLTLGVVANVKGTVTGQGDIAWTRTGVTSTGTFGTEALDLAAAFGPVTGLKTRVTFDDLLALRSAPGQVATVAEINPGIAVTDGVVRYSLLPDQRVQVEGGRWPFSGGELTLDRTLLDFGGTTERRMTFRITGMDAALFVQQFGFDNIAVTGTFDGVMPMIFDDRGGRIAGGRLAVRPGGGTLAYVGEVSNAKLGMFGSLAFDALKWMKYRDLTILLDGSLDGELISKVVFDGTNQTPREAIRKNGLLSAFSNLPFRFNIVIKAPFRGLLNSAQSLNDPRGLIRRALPSSDGTPVETLPGSGPVQPKESEPVR</sequence>
<keyword evidence="2" id="KW-0812">Transmembrane</keyword>
<proteinExistence type="predicted"/>
<dbReference type="Proteomes" id="UP001597400">
    <property type="component" value="Unassembled WGS sequence"/>
</dbReference>
<dbReference type="InterPro" id="IPR021730">
    <property type="entry name" value="YdbH"/>
</dbReference>
<organism evidence="3 4">
    <name type="scientific">Sphingomonas arantia</name>
    <dbReference type="NCBI Taxonomy" id="1460676"/>
    <lineage>
        <taxon>Bacteria</taxon>
        <taxon>Pseudomonadati</taxon>
        <taxon>Pseudomonadota</taxon>
        <taxon>Alphaproteobacteria</taxon>
        <taxon>Sphingomonadales</taxon>
        <taxon>Sphingomonadaceae</taxon>
        <taxon>Sphingomonas</taxon>
    </lineage>
</organism>